<sequence>MILKFYSGTMVATCQLTGAAPSFGRSVSHSHRRTSRRWNPNIQRKRYVVPSLGRTVTLHLSVRGIRTIDRIGIEAAVARIIARGGRV</sequence>
<evidence type="ECO:0000256" key="2">
    <source>
        <dbReference type="ARBA" id="ARBA00022980"/>
    </source>
</evidence>
<dbReference type="InterPro" id="IPR034704">
    <property type="entry name" value="Ribosomal_bL28/bL31-like_sf"/>
</dbReference>
<dbReference type="Gene3D" id="2.30.170.40">
    <property type="entry name" value="Ribosomal protein L28/L24"/>
    <property type="match status" value="1"/>
</dbReference>
<keyword evidence="2 5" id="KW-0689">Ribosomal protein</keyword>
<evidence type="ECO:0000313" key="7">
    <source>
        <dbReference type="Proteomes" id="UP000275356"/>
    </source>
</evidence>
<protein>
    <recommendedName>
        <fullName evidence="4 5">Large ribosomal subunit protein bL28</fullName>
    </recommendedName>
</protein>
<accession>A0A3N2D0A6</accession>
<keyword evidence="7" id="KW-1185">Reference proteome</keyword>
<dbReference type="PANTHER" id="PTHR39080">
    <property type="entry name" value="50S RIBOSOMAL PROTEIN L28"/>
    <property type="match status" value="1"/>
</dbReference>
<dbReference type="FunFam" id="2.30.170.40:FF:000001">
    <property type="entry name" value="50S ribosomal protein L28"/>
    <property type="match status" value="1"/>
</dbReference>
<comment type="similarity">
    <text evidence="1 5">Belongs to the bacterial ribosomal protein bL28 family.</text>
</comment>
<dbReference type="InterPro" id="IPR026569">
    <property type="entry name" value="Ribosomal_bL28"/>
</dbReference>
<keyword evidence="3 5" id="KW-0687">Ribonucleoprotein</keyword>
<evidence type="ECO:0000256" key="4">
    <source>
        <dbReference type="ARBA" id="ARBA00035174"/>
    </source>
</evidence>
<dbReference type="AlphaFoldDB" id="A0A3N2D0A6"/>
<dbReference type="InterPro" id="IPR037147">
    <property type="entry name" value="Ribosomal_bL28_sf"/>
</dbReference>
<dbReference type="PANTHER" id="PTHR39080:SF1">
    <property type="entry name" value="LARGE RIBOSOMAL SUBUNIT PROTEIN BL28A"/>
    <property type="match status" value="1"/>
</dbReference>
<evidence type="ECO:0000256" key="3">
    <source>
        <dbReference type="ARBA" id="ARBA00023274"/>
    </source>
</evidence>
<proteinExistence type="inferred from homology"/>
<dbReference type="GO" id="GO:0005840">
    <property type="term" value="C:ribosome"/>
    <property type="evidence" value="ECO:0007669"/>
    <property type="project" value="UniProtKB-KW"/>
</dbReference>
<evidence type="ECO:0000256" key="5">
    <source>
        <dbReference type="HAMAP-Rule" id="MF_00373"/>
    </source>
</evidence>
<name>A0A3N2D0A6_9MICO</name>
<dbReference type="GO" id="GO:1990904">
    <property type="term" value="C:ribonucleoprotein complex"/>
    <property type="evidence" value="ECO:0007669"/>
    <property type="project" value="UniProtKB-KW"/>
</dbReference>
<gene>
    <name evidence="5" type="primary">rpmB</name>
    <name evidence="6" type="ORF">EDD28_2493</name>
</gene>
<dbReference type="EMBL" id="RKHQ01000002">
    <property type="protein sequence ID" value="ROR93088.1"/>
    <property type="molecule type" value="Genomic_DNA"/>
</dbReference>
<dbReference type="HAMAP" id="MF_00373">
    <property type="entry name" value="Ribosomal_bL28"/>
    <property type="match status" value="1"/>
</dbReference>
<dbReference type="NCBIfam" id="TIGR00009">
    <property type="entry name" value="L28"/>
    <property type="match status" value="1"/>
</dbReference>
<comment type="caution">
    <text evidence="6">The sequence shown here is derived from an EMBL/GenBank/DDBJ whole genome shotgun (WGS) entry which is preliminary data.</text>
</comment>
<dbReference type="SUPFAM" id="SSF143800">
    <property type="entry name" value="L28p-like"/>
    <property type="match status" value="1"/>
</dbReference>
<evidence type="ECO:0000313" key="6">
    <source>
        <dbReference type="EMBL" id="ROR93088.1"/>
    </source>
</evidence>
<dbReference type="GO" id="GO:0003735">
    <property type="term" value="F:structural constituent of ribosome"/>
    <property type="evidence" value="ECO:0007669"/>
    <property type="project" value="InterPro"/>
</dbReference>
<dbReference type="GO" id="GO:0006412">
    <property type="term" value="P:translation"/>
    <property type="evidence" value="ECO:0007669"/>
    <property type="project" value="UniProtKB-UniRule"/>
</dbReference>
<dbReference type="Proteomes" id="UP000275356">
    <property type="component" value="Unassembled WGS sequence"/>
</dbReference>
<dbReference type="Pfam" id="PF00830">
    <property type="entry name" value="Ribosomal_L28"/>
    <property type="match status" value="1"/>
</dbReference>
<organism evidence="6 7">
    <name type="scientific">Salana multivorans</name>
    <dbReference type="NCBI Taxonomy" id="120377"/>
    <lineage>
        <taxon>Bacteria</taxon>
        <taxon>Bacillati</taxon>
        <taxon>Actinomycetota</taxon>
        <taxon>Actinomycetes</taxon>
        <taxon>Micrococcales</taxon>
        <taxon>Beutenbergiaceae</taxon>
        <taxon>Salana</taxon>
    </lineage>
</organism>
<evidence type="ECO:0000256" key="1">
    <source>
        <dbReference type="ARBA" id="ARBA00008760"/>
    </source>
</evidence>
<dbReference type="InterPro" id="IPR050096">
    <property type="entry name" value="Bacterial_rp_bL28"/>
</dbReference>
<reference evidence="6 7" key="1">
    <citation type="submission" date="2018-11" db="EMBL/GenBank/DDBJ databases">
        <title>Sequencing the genomes of 1000 actinobacteria strains.</title>
        <authorList>
            <person name="Klenk H.-P."/>
        </authorList>
    </citation>
    <scope>NUCLEOTIDE SEQUENCE [LARGE SCALE GENOMIC DNA]</scope>
    <source>
        <strain evidence="6 7">DSM 13521</strain>
    </source>
</reference>
<dbReference type="InterPro" id="IPR001383">
    <property type="entry name" value="Ribosomal_bL28_bact-type"/>
</dbReference>